<comment type="similarity">
    <text evidence="12 15">Belongs to the E3 ubiquitin-protein ligase UBR1-like family.</text>
</comment>
<accession>A0A3Q2UMP2</accession>
<evidence type="ECO:0000256" key="8">
    <source>
        <dbReference type="ARBA" id="ARBA00022771"/>
    </source>
</evidence>
<evidence type="ECO:0000256" key="6">
    <source>
        <dbReference type="ARBA" id="ARBA00022679"/>
    </source>
</evidence>
<dbReference type="Gene3D" id="2.10.110.30">
    <property type="match status" value="1"/>
</dbReference>
<evidence type="ECO:0000256" key="1">
    <source>
        <dbReference type="ARBA" id="ARBA00000900"/>
    </source>
</evidence>
<evidence type="ECO:0000259" key="16">
    <source>
        <dbReference type="PROSITE" id="PS51157"/>
    </source>
</evidence>
<evidence type="ECO:0000256" key="5">
    <source>
        <dbReference type="ARBA" id="ARBA00022553"/>
    </source>
</evidence>
<sequence>DWLGAADLRAELLQHLKDQVPQIFCLKKELSPEEEEELTLRRLLHPLEGFLFGEDPQAALEKLKQGSSSSQLCGRVFKEGETVYSCDCAIDPTCVLCMDCFQDSVHKSHRYKMHASSGGGFCDCGDVEAWKIGPYCSKHDPGAAAAMNESVLEPEMYERAEKLFRVLLRYVTDFLVWDENLDLSAELQPVKDNAYYCVLYNDEHHSYDHVIYTLQRSVNCNQAEAQTHTTLIDKEQGRRAVKRGTLRSCQQAKELIRSNSEHISLQPLRVEILHATVMAHQTFALRLGSWFQKIIGYSGFRQAFCQVALEPNTDRDRPCLISTLMLHDARMYKARKIVHELIFCSMLMDSEFKRLFAIEFTKHYKQLQKDFINDDHERSISITALSVQIFTVPTL</sequence>
<dbReference type="GO" id="GO:0016567">
    <property type="term" value="P:protein ubiquitination"/>
    <property type="evidence" value="ECO:0007669"/>
    <property type="project" value="UniProtKB-UniRule"/>
</dbReference>
<evidence type="ECO:0000256" key="4">
    <source>
        <dbReference type="ARBA" id="ARBA00022490"/>
    </source>
</evidence>
<dbReference type="Pfam" id="PF02617">
    <property type="entry name" value="ClpS"/>
    <property type="match status" value="1"/>
</dbReference>
<keyword evidence="5" id="KW-0597">Phosphoprotein</keyword>
<keyword evidence="6 15" id="KW-0808">Transferase</keyword>
<dbReference type="PANTHER" id="PTHR21497:SF27">
    <property type="entry name" value="E3 UBIQUITIN-PROTEIN LIGASE UBR1"/>
    <property type="match status" value="1"/>
</dbReference>
<keyword evidence="4" id="KW-0963">Cytoplasm</keyword>
<dbReference type="GO" id="GO:0071596">
    <property type="term" value="P:ubiquitin-dependent protein catabolic process via the N-end rule pathway"/>
    <property type="evidence" value="ECO:0007669"/>
    <property type="project" value="UniProtKB-UniRule"/>
</dbReference>
<name>A0A3Q2UMP2_FUNHE</name>
<dbReference type="SMART" id="SM00396">
    <property type="entry name" value="ZnF_UBR1"/>
    <property type="match status" value="1"/>
</dbReference>
<comment type="subunit">
    <text evidence="13">Interacts with RECQL4.</text>
</comment>
<dbReference type="InterPro" id="IPR014719">
    <property type="entry name" value="Ribosomal_bL12_C/ClpS-like"/>
</dbReference>
<comment type="pathway">
    <text evidence="3 15">Protein modification; protein ubiquitination.</text>
</comment>
<dbReference type="GO" id="GO:0000151">
    <property type="term" value="C:ubiquitin ligase complex"/>
    <property type="evidence" value="ECO:0007669"/>
    <property type="project" value="TreeGrafter"/>
</dbReference>
<dbReference type="STRING" id="8078.ENSFHEP00000032875"/>
<keyword evidence="7 15" id="KW-0479">Metal-binding</keyword>
<evidence type="ECO:0000256" key="2">
    <source>
        <dbReference type="ARBA" id="ARBA00004514"/>
    </source>
</evidence>
<evidence type="ECO:0000313" key="18">
    <source>
        <dbReference type="Proteomes" id="UP000265000"/>
    </source>
</evidence>
<evidence type="ECO:0000256" key="10">
    <source>
        <dbReference type="ARBA" id="ARBA00022833"/>
    </source>
</evidence>
<dbReference type="SUPFAM" id="SSF54736">
    <property type="entry name" value="ClpS-like"/>
    <property type="match status" value="1"/>
</dbReference>
<dbReference type="Gene3D" id="3.30.1390.10">
    <property type="match status" value="1"/>
</dbReference>
<reference evidence="17" key="2">
    <citation type="submission" date="2025-09" db="UniProtKB">
        <authorList>
            <consortium name="Ensembl"/>
        </authorList>
    </citation>
    <scope>IDENTIFICATION</scope>
</reference>
<dbReference type="AlphaFoldDB" id="A0A3Q2UMP2"/>
<proteinExistence type="inferred from homology"/>
<comment type="catalytic activity">
    <reaction evidence="1 15">
        <text>S-ubiquitinyl-[E2 ubiquitin-conjugating enzyme]-L-cysteine + [acceptor protein]-L-lysine = [E2 ubiquitin-conjugating enzyme]-L-cysteine + N(6)-ubiquitinyl-[acceptor protein]-L-lysine.</text>
        <dbReference type="EC" id="2.3.2.27"/>
    </reaction>
</comment>
<dbReference type="UniPathway" id="UPA00143"/>
<dbReference type="InterPro" id="IPR003769">
    <property type="entry name" value="ClpS_core"/>
</dbReference>
<dbReference type="FunFam" id="3.30.1390.10:FF:000005">
    <property type="entry name" value="E3 ubiquitin-protein ligase UBR1 isoform X2"/>
    <property type="match status" value="1"/>
</dbReference>
<comment type="function">
    <text evidence="15">Ubiquitin ligase protein which is a component of the N-end rule pathway. Recognizes and binds to proteins bearing specific N-terminal residues that are destabilizing according to the N-end rule, leading to their ubiquitination and subsequent degradation.</text>
</comment>
<evidence type="ECO:0000256" key="15">
    <source>
        <dbReference type="RuleBase" id="RU366018"/>
    </source>
</evidence>
<dbReference type="GO" id="GO:0005829">
    <property type="term" value="C:cytosol"/>
    <property type="evidence" value="ECO:0007669"/>
    <property type="project" value="UniProtKB-SubCell"/>
</dbReference>
<reference evidence="17" key="1">
    <citation type="submission" date="2025-08" db="UniProtKB">
        <authorList>
            <consortium name="Ensembl"/>
        </authorList>
    </citation>
    <scope>IDENTIFICATION</scope>
</reference>
<dbReference type="CDD" id="cd19678">
    <property type="entry name" value="UBR-box_UBR1"/>
    <property type="match status" value="1"/>
</dbReference>
<keyword evidence="9 15" id="KW-0833">Ubl conjugation pathway</keyword>
<dbReference type="InterPro" id="IPR047507">
    <property type="entry name" value="UBR-box_UBR1"/>
</dbReference>
<dbReference type="InterPro" id="IPR003126">
    <property type="entry name" value="Znf_UBR"/>
</dbReference>
<keyword evidence="8 15" id="KW-0863">Zinc-finger</keyword>
<dbReference type="EC" id="2.3.2.27" evidence="15"/>
<evidence type="ECO:0000256" key="9">
    <source>
        <dbReference type="ARBA" id="ARBA00022786"/>
    </source>
</evidence>
<dbReference type="GeneTree" id="ENSGT00950000183075"/>
<organism evidence="17 18">
    <name type="scientific">Fundulus heteroclitus</name>
    <name type="common">Killifish</name>
    <name type="synonym">Mummichog</name>
    <dbReference type="NCBI Taxonomy" id="8078"/>
    <lineage>
        <taxon>Eukaryota</taxon>
        <taxon>Metazoa</taxon>
        <taxon>Chordata</taxon>
        <taxon>Craniata</taxon>
        <taxon>Vertebrata</taxon>
        <taxon>Euteleostomi</taxon>
        <taxon>Actinopterygii</taxon>
        <taxon>Neopterygii</taxon>
        <taxon>Teleostei</taxon>
        <taxon>Neoteleostei</taxon>
        <taxon>Acanthomorphata</taxon>
        <taxon>Ovalentaria</taxon>
        <taxon>Atherinomorphae</taxon>
        <taxon>Cyprinodontiformes</taxon>
        <taxon>Fundulidae</taxon>
        <taxon>Fundulus</taxon>
    </lineage>
</organism>
<dbReference type="FunFam" id="2.10.110.30:FF:000001">
    <property type="entry name" value="E3 ubiquitin-protein ligase UBR2 isoform 1"/>
    <property type="match status" value="1"/>
</dbReference>
<keyword evidence="11" id="KW-0007">Acetylation</keyword>
<dbReference type="PANTHER" id="PTHR21497">
    <property type="entry name" value="UBIQUITIN LIGASE E3 ALPHA-RELATED"/>
    <property type="match status" value="1"/>
</dbReference>
<dbReference type="Pfam" id="PF02207">
    <property type="entry name" value="zf-UBR"/>
    <property type="match status" value="1"/>
</dbReference>
<feature type="domain" description="UBR-type" evidence="16">
    <location>
        <begin position="71"/>
        <end position="141"/>
    </location>
</feature>
<evidence type="ECO:0000256" key="14">
    <source>
        <dbReference type="PROSITE-ProRule" id="PRU00508"/>
    </source>
</evidence>
<keyword evidence="10 15" id="KW-0862">Zinc</keyword>
<dbReference type="GO" id="GO:0008270">
    <property type="term" value="F:zinc ion binding"/>
    <property type="evidence" value="ECO:0007669"/>
    <property type="project" value="UniProtKB-UniRule"/>
</dbReference>
<dbReference type="Ensembl" id="ENSFHET00000034147.1">
    <property type="protein sequence ID" value="ENSFHEP00000032875.1"/>
    <property type="gene ID" value="ENSFHEG00000019647.1"/>
</dbReference>
<protein>
    <recommendedName>
        <fullName evidence="15">E3 ubiquitin-protein ligase</fullName>
        <ecNumber evidence="15">2.3.2.27</ecNumber>
    </recommendedName>
</protein>
<keyword evidence="18" id="KW-1185">Reference proteome</keyword>
<evidence type="ECO:0000313" key="17">
    <source>
        <dbReference type="Ensembl" id="ENSFHEP00000032875.1"/>
    </source>
</evidence>
<comment type="subcellular location">
    <subcellularLocation>
        <location evidence="2">Cytoplasm</location>
        <location evidence="2">Cytosol</location>
    </subcellularLocation>
</comment>
<dbReference type="InterPro" id="IPR039164">
    <property type="entry name" value="UBR1-like"/>
</dbReference>
<dbReference type="Proteomes" id="UP000265000">
    <property type="component" value="Unplaced"/>
</dbReference>
<dbReference type="PROSITE" id="PS51157">
    <property type="entry name" value="ZF_UBR"/>
    <property type="match status" value="1"/>
</dbReference>
<feature type="zinc finger region" description="UBR-type" evidence="14">
    <location>
        <begin position="71"/>
        <end position="141"/>
    </location>
</feature>
<evidence type="ECO:0000256" key="7">
    <source>
        <dbReference type="ARBA" id="ARBA00022723"/>
    </source>
</evidence>
<evidence type="ECO:0000256" key="11">
    <source>
        <dbReference type="ARBA" id="ARBA00022990"/>
    </source>
</evidence>
<evidence type="ECO:0000256" key="3">
    <source>
        <dbReference type="ARBA" id="ARBA00004906"/>
    </source>
</evidence>
<evidence type="ECO:0000256" key="13">
    <source>
        <dbReference type="ARBA" id="ARBA00062088"/>
    </source>
</evidence>
<evidence type="ECO:0000256" key="12">
    <source>
        <dbReference type="ARBA" id="ARBA00046341"/>
    </source>
</evidence>
<dbReference type="GO" id="GO:0061630">
    <property type="term" value="F:ubiquitin protein ligase activity"/>
    <property type="evidence" value="ECO:0007669"/>
    <property type="project" value="UniProtKB-UniRule"/>
</dbReference>